<reference evidence="12" key="1">
    <citation type="submission" date="2025-08" db="UniProtKB">
        <authorList>
            <consortium name="RefSeq"/>
        </authorList>
    </citation>
    <scope>IDENTIFICATION</scope>
    <source>
        <tissue evidence="12">Whole Larva</tissue>
    </source>
</reference>
<feature type="domain" description="C2" evidence="9">
    <location>
        <begin position="53"/>
        <end position="169"/>
    </location>
</feature>
<dbReference type="InterPro" id="IPR037301">
    <property type="entry name" value="Tollip_C2"/>
</dbReference>
<dbReference type="Proteomes" id="UP000695000">
    <property type="component" value="Unplaced"/>
</dbReference>
<dbReference type="InterPro" id="IPR003892">
    <property type="entry name" value="CUE"/>
</dbReference>
<dbReference type="Gene3D" id="1.10.8.10">
    <property type="entry name" value="DNA helicase RuvA subunit, C-terminal domain"/>
    <property type="match status" value="1"/>
</dbReference>
<dbReference type="Pfam" id="PF02845">
    <property type="entry name" value="CUE"/>
    <property type="match status" value="1"/>
</dbReference>
<dbReference type="RefSeq" id="XP_017775646.1">
    <property type="nucleotide sequence ID" value="XM_017920157.1"/>
</dbReference>
<evidence type="ECO:0000256" key="2">
    <source>
        <dbReference type="ARBA" id="ARBA00009278"/>
    </source>
</evidence>
<evidence type="ECO:0000313" key="12">
    <source>
        <dbReference type="RefSeq" id="XP_017775646.1"/>
    </source>
</evidence>
<evidence type="ECO:0000256" key="8">
    <source>
        <dbReference type="ARBA" id="ARBA00023198"/>
    </source>
</evidence>
<protein>
    <submittedName>
        <fullName evidence="12">Toll-interacting protein-like</fullName>
    </submittedName>
</protein>
<evidence type="ECO:0000256" key="7">
    <source>
        <dbReference type="ARBA" id="ARBA00023006"/>
    </source>
</evidence>
<dbReference type="PROSITE" id="PS51140">
    <property type="entry name" value="CUE"/>
    <property type="match status" value="1"/>
</dbReference>
<organism evidence="11 12">
    <name type="scientific">Nicrophorus vespilloides</name>
    <name type="common">Boreal carrion beetle</name>
    <dbReference type="NCBI Taxonomy" id="110193"/>
    <lineage>
        <taxon>Eukaryota</taxon>
        <taxon>Metazoa</taxon>
        <taxon>Ecdysozoa</taxon>
        <taxon>Arthropoda</taxon>
        <taxon>Hexapoda</taxon>
        <taxon>Insecta</taxon>
        <taxon>Pterygota</taxon>
        <taxon>Neoptera</taxon>
        <taxon>Endopterygota</taxon>
        <taxon>Coleoptera</taxon>
        <taxon>Polyphaga</taxon>
        <taxon>Staphyliniformia</taxon>
        <taxon>Silphidae</taxon>
        <taxon>Nicrophorinae</taxon>
        <taxon>Nicrophorus</taxon>
    </lineage>
</organism>
<dbReference type="Pfam" id="PF00168">
    <property type="entry name" value="C2"/>
    <property type="match status" value="1"/>
</dbReference>
<dbReference type="GeneID" id="108561993"/>
<keyword evidence="6" id="KW-0391">Immunity</keyword>
<dbReference type="SMART" id="SM00239">
    <property type="entry name" value="C2"/>
    <property type="match status" value="1"/>
</dbReference>
<comment type="similarity">
    <text evidence="2">Belongs to the tollip family.</text>
</comment>
<name>A0ABM1MM46_NICVS</name>
<dbReference type="PROSITE" id="PS50004">
    <property type="entry name" value="C2"/>
    <property type="match status" value="1"/>
</dbReference>
<dbReference type="SUPFAM" id="SSF49562">
    <property type="entry name" value="C2 domain (Calcium/lipid-binding domain, CaLB)"/>
    <property type="match status" value="1"/>
</dbReference>
<keyword evidence="3" id="KW-0963">Cytoplasm</keyword>
<keyword evidence="4" id="KW-0399">Innate immunity</keyword>
<evidence type="ECO:0000259" key="10">
    <source>
        <dbReference type="PROSITE" id="PS51140"/>
    </source>
</evidence>
<dbReference type="InterPro" id="IPR000008">
    <property type="entry name" value="C2_dom"/>
</dbReference>
<accession>A0ABM1MM46</accession>
<keyword evidence="5" id="KW-0677">Repeat</keyword>
<dbReference type="InterPro" id="IPR041799">
    <property type="entry name" value="TOLIP_CUE"/>
</dbReference>
<evidence type="ECO:0000256" key="5">
    <source>
        <dbReference type="ARBA" id="ARBA00022737"/>
    </source>
</evidence>
<dbReference type="InterPro" id="IPR009060">
    <property type="entry name" value="UBA-like_sf"/>
</dbReference>
<evidence type="ECO:0000256" key="4">
    <source>
        <dbReference type="ARBA" id="ARBA00022588"/>
    </source>
</evidence>
<keyword evidence="8" id="KW-0395">Inflammatory response</keyword>
<proteinExistence type="inferred from homology"/>
<keyword evidence="7" id="KW-0072">Autophagy</keyword>
<dbReference type="CDD" id="cd04016">
    <property type="entry name" value="C2_Tollip"/>
    <property type="match status" value="1"/>
</dbReference>
<evidence type="ECO:0000313" key="11">
    <source>
        <dbReference type="Proteomes" id="UP000695000"/>
    </source>
</evidence>
<comment type="subcellular location">
    <subcellularLocation>
        <location evidence="1">Cytoplasm</location>
    </subcellularLocation>
</comment>
<dbReference type="CDD" id="cd14363">
    <property type="entry name" value="CUE_TOLIP"/>
    <property type="match status" value="1"/>
</dbReference>
<dbReference type="InterPro" id="IPR035892">
    <property type="entry name" value="C2_domain_sf"/>
</dbReference>
<evidence type="ECO:0000256" key="3">
    <source>
        <dbReference type="ARBA" id="ARBA00022490"/>
    </source>
</evidence>
<evidence type="ECO:0000256" key="6">
    <source>
        <dbReference type="ARBA" id="ARBA00022859"/>
    </source>
</evidence>
<evidence type="ECO:0000256" key="1">
    <source>
        <dbReference type="ARBA" id="ARBA00004496"/>
    </source>
</evidence>
<gene>
    <name evidence="12" type="primary">LOC108561993</name>
</gene>
<evidence type="ECO:0000259" key="9">
    <source>
        <dbReference type="PROSITE" id="PS50004"/>
    </source>
</evidence>
<dbReference type="Gene3D" id="2.60.40.150">
    <property type="entry name" value="C2 domain"/>
    <property type="match status" value="1"/>
</dbReference>
<dbReference type="SUPFAM" id="SSF46934">
    <property type="entry name" value="UBA-like"/>
    <property type="match status" value="1"/>
</dbReference>
<dbReference type="PANTHER" id="PTHR16461:SF5">
    <property type="entry name" value="TOLL-INTERACTING PROTEIN"/>
    <property type="match status" value="1"/>
</dbReference>
<sequence>MNIVAKAMASAVIDKVKDRKVKVFLGPLPDDFLRITGGVQKQQEAVDRQTALALQHQFVVLSAYPPKLAGRFSITIAQAKLVKNYGITRMDPYVRVRMGHAIYETHTDPNGGKNPRWNKVIQCLLPHGVNTVSIDIYDERSLYVDELIAWTQFTIPKQVLLGETQEEWYPLSGKQGEGLEGSINLVLSYVLNAPPSMQYPPVMMLQNVSGGRVPAPVYSAPPANNPALPSVPVLSETEFNQIEEMFPNIDKEVIKSVFEANRGNKDGTINSLLQMCE</sequence>
<feature type="domain" description="CUE" evidence="10">
    <location>
        <begin position="234"/>
        <end position="277"/>
    </location>
</feature>
<dbReference type="SMART" id="SM00546">
    <property type="entry name" value="CUE"/>
    <property type="match status" value="1"/>
</dbReference>
<keyword evidence="11" id="KW-1185">Reference proteome</keyword>
<dbReference type="PANTHER" id="PTHR16461">
    <property type="entry name" value="TOLL-INTERACTING PROTEIN"/>
    <property type="match status" value="1"/>
</dbReference>